<comment type="similarity">
    <text evidence="1">Belongs to the complex I 49 kDa subunit family.</text>
</comment>
<proteinExistence type="inferred from homology"/>
<accession>A0AAW0J1P7</accession>
<keyword evidence="3" id="KW-1185">Reference proteome</keyword>
<comment type="caution">
    <text evidence="2">The sequence shown here is derived from an EMBL/GenBank/DDBJ whole genome shotgun (WGS) entry which is preliminary data.</text>
</comment>
<dbReference type="EMBL" id="PKMF04000738">
    <property type="protein sequence ID" value="KAK7820486.1"/>
    <property type="molecule type" value="Genomic_DNA"/>
</dbReference>
<reference evidence="2 3" key="1">
    <citation type="journal article" date="2018" name="Sci. Data">
        <title>The draft genome sequence of cork oak.</title>
        <authorList>
            <person name="Ramos A.M."/>
            <person name="Usie A."/>
            <person name="Barbosa P."/>
            <person name="Barros P.M."/>
            <person name="Capote T."/>
            <person name="Chaves I."/>
            <person name="Simoes F."/>
            <person name="Abreu I."/>
            <person name="Carrasquinho I."/>
            <person name="Faro C."/>
            <person name="Guimaraes J.B."/>
            <person name="Mendonca D."/>
            <person name="Nobrega F."/>
            <person name="Rodrigues L."/>
            <person name="Saibo N.J.M."/>
            <person name="Varela M.C."/>
            <person name="Egas C."/>
            <person name="Matos J."/>
            <person name="Miguel C.M."/>
            <person name="Oliveira M.M."/>
            <person name="Ricardo C.P."/>
            <person name="Goncalves S."/>
        </authorList>
    </citation>
    <scope>NUCLEOTIDE SEQUENCE [LARGE SCALE GENOMIC DNA]</scope>
    <source>
        <strain evidence="3">cv. HL8</strain>
    </source>
</reference>
<evidence type="ECO:0000256" key="1">
    <source>
        <dbReference type="ARBA" id="ARBA00005769"/>
    </source>
</evidence>
<evidence type="ECO:0000313" key="3">
    <source>
        <dbReference type="Proteomes" id="UP000237347"/>
    </source>
</evidence>
<evidence type="ECO:0000313" key="2">
    <source>
        <dbReference type="EMBL" id="KAK7820486.1"/>
    </source>
</evidence>
<organism evidence="2 3">
    <name type="scientific">Quercus suber</name>
    <name type="common">Cork oak</name>
    <dbReference type="NCBI Taxonomy" id="58331"/>
    <lineage>
        <taxon>Eukaryota</taxon>
        <taxon>Viridiplantae</taxon>
        <taxon>Streptophyta</taxon>
        <taxon>Embryophyta</taxon>
        <taxon>Tracheophyta</taxon>
        <taxon>Spermatophyta</taxon>
        <taxon>Magnoliopsida</taxon>
        <taxon>eudicotyledons</taxon>
        <taxon>Gunneridae</taxon>
        <taxon>Pentapetalae</taxon>
        <taxon>rosids</taxon>
        <taxon>fabids</taxon>
        <taxon>Fagales</taxon>
        <taxon>Fagaceae</taxon>
        <taxon>Quercus</taxon>
    </lineage>
</organism>
<gene>
    <name evidence="2" type="primary">NAD7_0</name>
    <name evidence="2" type="ORF">CFP56_038770</name>
</gene>
<dbReference type="SUPFAM" id="SSF56762">
    <property type="entry name" value="HydB/Nqo4-like"/>
    <property type="match status" value="1"/>
</dbReference>
<dbReference type="InterPro" id="IPR029014">
    <property type="entry name" value="NiFe-Hase_large"/>
</dbReference>
<protein>
    <submittedName>
        <fullName evidence="2">Nadh dehydrogenase [ubiquinone] iron-sulfur protein 2</fullName>
    </submittedName>
</protein>
<dbReference type="Proteomes" id="UP000237347">
    <property type="component" value="Unassembled WGS sequence"/>
</dbReference>
<dbReference type="AlphaFoldDB" id="A0AAW0J1P7"/>
<name>A0AAW0J1P7_QUESU</name>
<sequence>MNAGLGHLEWRELHAGDLHGDLVERPAGAHPTRGTEKLIEYKTYLQALPYSDRSKGDRGVT</sequence>